<accession>A0A510JBJ5</accession>
<dbReference type="OrthoDB" id="8538052at2"/>
<sequence length="145" mass="17042">MKKMFLLFLVFSLVSFGGYKENLEKRMKMIEKGINKDTGSTAEAVDEQVKLYEAWDKELNIVYKKLINKIEEIEKKYGEEYKGFKASLIKTQKSWIEFRDNEADFSQRPFGRGSMGRVVRAGTRSEMTKDRTLELAEYYDEVSEF</sequence>
<evidence type="ECO:0000313" key="2">
    <source>
        <dbReference type="EMBL" id="BBM36698.1"/>
    </source>
</evidence>
<dbReference type="RefSeq" id="WP_026737923.1">
    <property type="nucleotide sequence ID" value="NZ_AP019822.1"/>
</dbReference>
<dbReference type="STRING" id="714315.GCA_000516535_01649"/>
<proteinExistence type="predicted"/>
<organism evidence="2 3">
    <name type="scientific">Pseudoleptotrichia goodfellowii</name>
    <dbReference type="NCBI Taxonomy" id="157692"/>
    <lineage>
        <taxon>Bacteria</taxon>
        <taxon>Fusobacteriati</taxon>
        <taxon>Fusobacteriota</taxon>
        <taxon>Fusobacteriia</taxon>
        <taxon>Fusobacteriales</taxon>
        <taxon>Leptotrichiaceae</taxon>
        <taxon>Pseudoleptotrichia</taxon>
    </lineage>
</organism>
<dbReference type="Gene3D" id="1.20.1270.180">
    <property type="match status" value="1"/>
</dbReference>
<dbReference type="PANTHER" id="PTHR39176">
    <property type="entry name" value="PERIPLASMIC PROTEIN-RELATED"/>
    <property type="match status" value="1"/>
</dbReference>
<evidence type="ECO:0000259" key="1">
    <source>
        <dbReference type="Pfam" id="PF07007"/>
    </source>
</evidence>
<dbReference type="Proteomes" id="UP000321606">
    <property type="component" value="Chromosome"/>
</dbReference>
<evidence type="ECO:0000313" key="3">
    <source>
        <dbReference type="Proteomes" id="UP000321606"/>
    </source>
</evidence>
<dbReference type="PANTHER" id="PTHR39176:SF1">
    <property type="entry name" value="PERIPLASMIC PROTEIN"/>
    <property type="match status" value="1"/>
</dbReference>
<dbReference type="KEGG" id="lgo:JCM16774_1642"/>
<feature type="domain" description="Lysozyme inhibitor LprI-like N-terminal" evidence="1">
    <location>
        <begin position="39"/>
        <end position="135"/>
    </location>
</feature>
<dbReference type="EMBL" id="AP019822">
    <property type="protein sequence ID" value="BBM36698.1"/>
    <property type="molecule type" value="Genomic_DNA"/>
</dbReference>
<gene>
    <name evidence="2" type="ORF">JCM16774_1642</name>
</gene>
<protein>
    <recommendedName>
        <fullName evidence="1">Lysozyme inhibitor LprI-like N-terminal domain-containing protein</fullName>
    </recommendedName>
</protein>
<dbReference type="InterPro" id="IPR009739">
    <property type="entry name" value="LprI-like_N"/>
</dbReference>
<reference evidence="2 3" key="1">
    <citation type="submission" date="2019-07" db="EMBL/GenBank/DDBJ databases">
        <title>Complete Genome Sequence of Leptotrichia goodfellowii Strain JCM 16774.</title>
        <authorList>
            <person name="Watanabe S."/>
            <person name="Cui L."/>
        </authorList>
    </citation>
    <scope>NUCLEOTIDE SEQUENCE [LARGE SCALE GENOMIC DNA]</scope>
    <source>
        <strain evidence="2 3">JCM16774</strain>
    </source>
</reference>
<dbReference type="AlphaFoldDB" id="A0A510JBJ5"/>
<name>A0A510JBJ5_9FUSO</name>
<dbReference type="Pfam" id="PF07007">
    <property type="entry name" value="LprI"/>
    <property type="match status" value="1"/>
</dbReference>